<organism evidence="2 3">
    <name type="scientific">Phlebiopsis gigantea (strain 11061_1 CR5-6)</name>
    <name type="common">White-rot fungus</name>
    <name type="synonym">Peniophora gigantea</name>
    <dbReference type="NCBI Taxonomy" id="745531"/>
    <lineage>
        <taxon>Eukaryota</taxon>
        <taxon>Fungi</taxon>
        <taxon>Dikarya</taxon>
        <taxon>Basidiomycota</taxon>
        <taxon>Agaricomycotina</taxon>
        <taxon>Agaricomycetes</taxon>
        <taxon>Polyporales</taxon>
        <taxon>Phanerochaetaceae</taxon>
        <taxon>Phlebiopsis</taxon>
    </lineage>
</organism>
<accession>A0A0C3SD86</accession>
<name>A0A0C3SD86_PHLG1</name>
<dbReference type="Proteomes" id="UP000053257">
    <property type="component" value="Unassembled WGS sequence"/>
</dbReference>
<dbReference type="InterPro" id="IPR046528">
    <property type="entry name" value="DUF6593"/>
</dbReference>
<dbReference type="AlphaFoldDB" id="A0A0C3SD86"/>
<reference evidence="2 3" key="1">
    <citation type="journal article" date="2014" name="PLoS Genet.">
        <title>Analysis of the Phlebiopsis gigantea genome, transcriptome and secretome provides insight into its pioneer colonization strategies of wood.</title>
        <authorList>
            <person name="Hori C."/>
            <person name="Ishida T."/>
            <person name="Igarashi K."/>
            <person name="Samejima M."/>
            <person name="Suzuki H."/>
            <person name="Master E."/>
            <person name="Ferreira P."/>
            <person name="Ruiz-Duenas F.J."/>
            <person name="Held B."/>
            <person name="Canessa P."/>
            <person name="Larrondo L.F."/>
            <person name="Schmoll M."/>
            <person name="Druzhinina I.S."/>
            <person name="Kubicek C.P."/>
            <person name="Gaskell J.A."/>
            <person name="Kersten P."/>
            <person name="St John F."/>
            <person name="Glasner J."/>
            <person name="Sabat G."/>
            <person name="Splinter BonDurant S."/>
            <person name="Syed K."/>
            <person name="Yadav J."/>
            <person name="Mgbeahuruike A.C."/>
            <person name="Kovalchuk A."/>
            <person name="Asiegbu F.O."/>
            <person name="Lackner G."/>
            <person name="Hoffmeister D."/>
            <person name="Rencoret J."/>
            <person name="Gutierrez A."/>
            <person name="Sun H."/>
            <person name="Lindquist E."/>
            <person name="Barry K."/>
            <person name="Riley R."/>
            <person name="Grigoriev I.V."/>
            <person name="Henrissat B."/>
            <person name="Kues U."/>
            <person name="Berka R.M."/>
            <person name="Martinez A.T."/>
            <person name="Covert S.F."/>
            <person name="Blanchette R.A."/>
            <person name="Cullen D."/>
        </authorList>
    </citation>
    <scope>NUCLEOTIDE SEQUENCE [LARGE SCALE GENOMIC DNA]</scope>
    <source>
        <strain evidence="2 3">11061_1 CR5-6</strain>
    </source>
</reference>
<feature type="domain" description="DUF6593" evidence="1">
    <location>
        <begin position="18"/>
        <end position="180"/>
    </location>
</feature>
<evidence type="ECO:0000313" key="2">
    <source>
        <dbReference type="EMBL" id="KIP09465.1"/>
    </source>
</evidence>
<gene>
    <name evidence="2" type="ORF">PHLGIDRAFT_18640</name>
</gene>
<evidence type="ECO:0000259" key="1">
    <source>
        <dbReference type="Pfam" id="PF20236"/>
    </source>
</evidence>
<protein>
    <recommendedName>
        <fullName evidence="1">DUF6593 domain-containing protein</fullName>
    </recommendedName>
</protein>
<dbReference type="OrthoDB" id="2798132at2759"/>
<evidence type="ECO:0000313" key="3">
    <source>
        <dbReference type="Proteomes" id="UP000053257"/>
    </source>
</evidence>
<dbReference type="EMBL" id="KN840466">
    <property type="protein sequence ID" value="KIP09465.1"/>
    <property type="molecule type" value="Genomic_DNA"/>
</dbReference>
<proteinExistence type="predicted"/>
<dbReference type="HOGENOM" id="CLU_122982_0_0_1"/>
<sequence>MPPPPKPPPPQRLELSTNSLRNTSIASKDDAVHYEIVTRFWHPHLTKINRCDFENLQVTTVAEIDRGSGDEPRVRFGDKDEEWMSASKFMRYDHDRIGGTFTGSADVRYRWIMKKGNLQLVKDGDEGETPVAEFHPHKRHFFVFRMSKHAHLEIKPQPGVTGAMERLIVSYLLIERKRRDSRLRVKVEKS</sequence>
<dbReference type="Pfam" id="PF20236">
    <property type="entry name" value="DUF6593"/>
    <property type="match status" value="1"/>
</dbReference>
<keyword evidence="3" id="KW-1185">Reference proteome</keyword>